<dbReference type="PANTHER" id="PTHR35790:SF4">
    <property type="entry name" value="HTH-TYPE TRANSCRIPTIONAL REGULATOR PCHR"/>
    <property type="match status" value="1"/>
</dbReference>
<organism evidence="5 6">
    <name type="scientific">Paraburkholderia rhynchosiae</name>
    <dbReference type="NCBI Taxonomy" id="487049"/>
    <lineage>
        <taxon>Bacteria</taxon>
        <taxon>Pseudomonadati</taxon>
        <taxon>Pseudomonadota</taxon>
        <taxon>Betaproteobacteria</taxon>
        <taxon>Burkholderiales</taxon>
        <taxon>Burkholderiaceae</taxon>
        <taxon>Paraburkholderia</taxon>
    </lineage>
</organism>
<dbReference type="Pfam" id="PF12802">
    <property type="entry name" value="MarR_2"/>
    <property type="match status" value="1"/>
</dbReference>
<dbReference type="SUPFAM" id="SSF46785">
    <property type="entry name" value="Winged helix' DNA-binding domain"/>
    <property type="match status" value="1"/>
</dbReference>
<keyword evidence="6" id="KW-1185">Reference proteome</keyword>
<accession>A0ABX4V105</accession>
<dbReference type="InterPro" id="IPR052067">
    <property type="entry name" value="Metal_resp_HTH_trans_reg"/>
</dbReference>
<dbReference type="InterPro" id="IPR000835">
    <property type="entry name" value="HTH_MarR-typ"/>
</dbReference>
<keyword evidence="1" id="KW-0805">Transcription regulation</keyword>
<dbReference type="Proteomes" id="UP000235659">
    <property type="component" value="Unassembled WGS sequence"/>
</dbReference>
<dbReference type="InterPro" id="IPR036388">
    <property type="entry name" value="WH-like_DNA-bd_sf"/>
</dbReference>
<evidence type="ECO:0000256" key="2">
    <source>
        <dbReference type="ARBA" id="ARBA00023125"/>
    </source>
</evidence>
<evidence type="ECO:0000256" key="1">
    <source>
        <dbReference type="ARBA" id="ARBA00023015"/>
    </source>
</evidence>
<dbReference type="Gene3D" id="1.10.10.10">
    <property type="entry name" value="Winged helix-like DNA-binding domain superfamily/Winged helix DNA-binding domain"/>
    <property type="match status" value="1"/>
</dbReference>
<proteinExistence type="predicted"/>
<gene>
    <name evidence="5" type="ORF">C0Z16_22255</name>
</gene>
<name>A0ABX4V105_9BURK</name>
<comment type="caution">
    <text evidence="5">The sequence shown here is derived from an EMBL/GenBank/DDBJ whole genome shotgun (WGS) entry which is preliminary data.</text>
</comment>
<feature type="domain" description="HTH marR-type" evidence="4">
    <location>
        <begin position="47"/>
        <end position="199"/>
    </location>
</feature>
<dbReference type="InterPro" id="IPR036390">
    <property type="entry name" value="WH_DNA-bd_sf"/>
</dbReference>
<reference evidence="5 6" key="1">
    <citation type="submission" date="2018-01" db="EMBL/GenBank/DDBJ databases">
        <title>Whole genome analyses suggest that Burkholderia sensu lato contains two further novel genera in the rhizoxinica-symbiotica group Mycetohabitans gen. nov., and Trinickia gen. nov.: implications for the evolution of diazotrophy and nodulation in the Burkholderiaceae.</title>
        <authorList>
            <person name="Estrada-de los Santos P."/>
            <person name="Palmer M."/>
            <person name="Chavez-Ramirez B."/>
            <person name="Beukes C."/>
            <person name="Steenkamp E.T."/>
            <person name="Hirsch A.M."/>
            <person name="Manyaka P."/>
            <person name="Maluk M."/>
            <person name="Lafos M."/>
            <person name="Crook M."/>
            <person name="Gross E."/>
            <person name="Simon M.F."/>
            <person name="Bueno dos Reis Junior F."/>
            <person name="Poole P.S."/>
            <person name="Venter S.N."/>
            <person name="James E.K."/>
        </authorList>
    </citation>
    <scope>NUCLEOTIDE SEQUENCE [LARGE SCALE GENOMIC DNA]</scope>
    <source>
        <strain evidence="5 6">WSM 3937</strain>
    </source>
</reference>
<keyword evidence="2" id="KW-0238">DNA-binding</keyword>
<dbReference type="PRINTS" id="PR00598">
    <property type="entry name" value="HTHMARR"/>
</dbReference>
<keyword evidence="3" id="KW-0804">Transcription</keyword>
<dbReference type="EMBL" id="PNXY01000016">
    <property type="protein sequence ID" value="PMS28827.1"/>
    <property type="molecule type" value="Genomic_DNA"/>
</dbReference>
<evidence type="ECO:0000256" key="3">
    <source>
        <dbReference type="ARBA" id="ARBA00023163"/>
    </source>
</evidence>
<sequence>MKCRPIRAATARYGFVGTRIARTQPGQGGKKMERDPKTSLGPVVAESSENATYVDEVFDAVVTNGPINDAWRLTLWGNCYNEPIFTALALEFDVGRDEFNVLSCLASYGSMVARTICDVTGRPKNSISRAVNRLIERNLLKRKTNDSDRRESVLILNEAGRRMYERVLPVAVSRQNLMLDSLSKDERETLDFILNKLMRSRHQW</sequence>
<evidence type="ECO:0000313" key="6">
    <source>
        <dbReference type="Proteomes" id="UP000235659"/>
    </source>
</evidence>
<protein>
    <recommendedName>
        <fullName evidence="4">HTH marR-type domain-containing protein</fullName>
    </recommendedName>
</protein>
<evidence type="ECO:0000313" key="5">
    <source>
        <dbReference type="EMBL" id="PMS28827.1"/>
    </source>
</evidence>
<dbReference type="PANTHER" id="PTHR35790">
    <property type="entry name" value="HTH-TYPE TRANSCRIPTIONAL REGULATOR PCHR"/>
    <property type="match status" value="1"/>
</dbReference>
<dbReference type="PROSITE" id="PS50995">
    <property type="entry name" value="HTH_MARR_2"/>
    <property type="match status" value="1"/>
</dbReference>
<dbReference type="SMART" id="SM00347">
    <property type="entry name" value="HTH_MARR"/>
    <property type="match status" value="1"/>
</dbReference>
<evidence type="ECO:0000259" key="4">
    <source>
        <dbReference type="PROSITE" id="PS50995"/>
    </source>
</evidence>